<organism evidence="3">
    <name type="scientific">uncultured Sphingomonadaceae bacterium</name>
    <dbReference type="NCBI Taxonomy" id="169976"/>
    <lineage>
        <taxon>Bacteria</taxon>
        <taxon>Pseudomonadati</taxon>
        <taxon>Pseudomonadota</taxon>
        <taxon>Alphaproteobacteria</taxon>
        <taxon>Sphingomonadales</taxon>
        <taxon>Sphingomonadaceae</taxon>
        <taxon>environmental samples</taxon>
    </lineage>
</organism>
<dbReference type="EMBL" id="CADCVW010000055">
    <property type="protein sequence ID" value="CAA9501245.1"/>
    <property type="molecule type" value="Genomic_DNA"/>
</dbReference>
<evidence type="ECO:0000256" key="1">
    <source>
        <dbReference type="SAM" id="MobiDB-lite"/>
    </source>
</evidence>
<dbReference type="AlphaFoldDB" id="A0A6J4SKR0"/>
<sequence length="97" mass="9820">MKNILKLAAASAFLALAACGGSGDDAMGDNVADAAEAQAENMEAMADNMSGPAAEGMEAQAEAVAEDGERKEEAIDDADVEAENMSPAQQNQVANAM</sequence>
<feature type="compositionally biased region" description="Polar residues" evidence="1">
    <location>
        <begin position="86"/>
        <end position="97"/>
    </location>
</feature>
<dbReference type="PROSITE" id="PS51257">
    <property type="entry name" value="PROKAR_LIPOPROTEIN"/>
    <property type="match status" value="1"/>
</dbReference>
<evidence type="ECO:0000313" key="3">
    <source>
        <dbReference type="EMBL" id="CAA9501245.1"/>
    </source>
</evidence>
<gene>
    <name evidence="3" type="ORF">AVDCRST_MAG39-1329</name>
</gene>
<evidence type="ECO:0000256" key="2">
    <source>
        <dbReference type="SAM" id="SignalP"/>
    </source>
</evidence>
<keyword evidence="2" id="KW-0732">Signal</keyword>
<feature type="region of interest" description="Disordered" evidence="1">
    <location>
        <begin position="52"/>
        <end position="97"/>
    </location>
</feature>
<feature type="chain" id="PRO_5026727937" evidence="2">
    <location>
        <begin position="18"/>
        <end position="97"/>
    </location>
</feature>
<accession>A0A6J4SKR0</accession>
<feature type="signal peptide" evidence="2">
    <location>
        <begin position="1"/>
        <end position="17"/>
    </location>
</feature>
<proteinExistence type="predicted"/>
<name>A0A6J4SKR0_9SPHN</name>
<reference evidence="3" key="1">
    <citation type="submission" date="2020-02" db="EMBL/GenBank/DDBJ databases">
        <authorList>
            <person name="Meier V. D."/>
        </authorList>
    </citation>
    <scope>NUCLEOTIDE SEQUENCE</scope>
    <source>
        <strain evidence="3">AVDCRST_MAG39</strain>
    </source>
</reference>
<protein>
    <submittedName>
        <fullName evidence="3">Uncharacterized protein</fullName>
    </submittedName>
</protein>